<comment type="caution">
    <text evidence="1">The sequence shown here is derived from an EMBL/GenBank/DDBJ whole genome shotgun (WGS) entry which is preliminary data.</text>
</comment>
<reference evidence="1 2" key="1">
    <citation type="submission" date="2019-07" db="EMBL/GenBank/DDBJ databases">
        <title>Whole genome shotgun sequence of Segetibacter aerophilus NBRC 106135.</title>
        <authorList>
            <person name="Hosoyama A."/>
            <person name="Uohara A."/>
            <person name="Ohji S."/>
            <person name="Ichikawa N."/>
        </authorList>
    </citation>
    <scope>NUCLEOTIDE SEQUENCE [LARGE SCALE GENOMIC DNA]</scope>
    <source>
        <strain evidence="1 2">NBRC 106135</strain>
    </source>
</reference>
<evidence type="ECO:0000313" key="2">
    <source>
        <dbReference type="Proteomes" id="UP000321513"/>
    </source>
</evidence>
<dbReference type="AlphaFoldDB" id="A0A512BA32"/>
<dbReference type="Proteomes" id="UP000321513">
    <property type="component" value="Unassembled WGS sequence"/>
</dbReference>
<accession>A0A512BA32</accession>
<keyword evidence="2" id="KW-1185">Reference proteome</keyword>
<proteinExistence type="predicted"/>
<name>A0A512BA32_9BACT</name>
<dbReference type="EMBL" id="BJYT01000004">
    <property type="protein sequence ID" value="GEO08826.1"/>
    <property type="molecule type" value="Genomic_DNA"/>
</dbReference>
<gene>
    <name evidence="1" type="ORF">SAE01_13220</name>
</gene>
<protein>
    <submittedName>
        <fullName evidence="1">Uncharacterized protein</fullName>
    </submittedName>
</protein>
<evidence type="ECO:0000313" key="1">
    <source>
        <dbReference type="EMBL" id="GEO08826.1"/>
    </source>
</evidence>
<organism evidence="1 2">
    <name type="scientific">Segetibacter aerophilus</name>
    <dbReference type="NCBI Taxonomy" id="670293"/>
    <lineage>
        <taxon>Bacteria</taxon>
        <taxon>Pseudomonadati</taxon>
        <taxon>Bacteroidota</taxon>
        <taxon>Chitinophagia</taxon>
        <taxon>Chitinophagales</taxon>
        <taxon>Chitinophagaceae</taxon>
        <taxon>Segetibacter</taxon>
    </lineage>
</organism>
<sequence>MQITILAQLMPPHVLLIIAENGWILNKSGFLSSKGSNCKRLKSGETKVEDLDYVAKG</sequence>